<sequence>MDDDRATELAVALASLAGREIGPDEARAVVAHAHTLSPGRANVIWSRHRRAPRTVSLRDYLAMTLRFVDRGPP</sequence>
<accession>A0A852W9J2</accession>
<protein>
    <submittedName>
        <fullName evidence="1">Uncharacterized protein</fullName>
    </submittedName>
</protein>
<proteinExistence type="predicted"/>
<dbReference type="AlphaFoldDB" id="A0A852W9J2"/>
<organism evidence="1 2">
    <name type="scientific">Pseudonocardia alni</name>
    <name type="common">Amycolata alni</name>
    <dbReference type="NCBI Taxonomy" id="33907"/>
    <lineage>
        <taxon>Bacteria</taxon>
        <taxon>Bacillati</taxon>
        <taxon>Actinomycetota</taxon>
        <taxon>Actinomycetes</taxon>
        <taxon>Pseudonocardiales</taxon>
        <taxon>Pseudonocardiaceae</taxon>
        <taxon>Pseudonocardia</taxon>
    </lineage>
</organism>
<evidence type="ECO:0000313" key="2">
    <source>
        <dbReference type="Proteomes" id="UP000549695"/>
    </source>
</evidence>
<dbReference type="Proteomes" id="UP000549695">
    <property type="component" value="Unassembled WGS sequence"/>
</dbReference>
<evidence type="ECO:0000313" key="1">
    <source>
        <dbReference type="EMBL" id="NYG05270.1"/>
    </source>
</evidence>
<dbReference type="RefSeq" id="WP_179762719.1">
    <property type="nucleotide sequence ID" value="NZ_BAAAJZ010000011.1"/>
</dbReference>
<dbReference type="GeneID" id="98055188"/>
<name>A0A852W9J2_PSEA5</name>
<reference evidence="1 2" key="1">
    <citation type="submission" date="2020-07" db="EMBL/GenBank/DDBJ databases">
        <title>Sequencing the genomes of 1000 actinobacteria strains.</title>
        <authorList>
            <person name="Klenk H.-P."/>
        </authorList>
    </citation>
    <scope>NUCLEOTIDE SEQUENCE [LARGE SCALE GENOMIC DNA]</scope>
    <source>
        <strain evidence="1 2">DSM 44749</strain>
    </source>
</reference>
<keyword evidence="2" id="KW-1185">Reference proteome</keyword>
<gene>
    <name evidence="1" type="ORF">HDA37_005555</name>
</gene>
<comment type="caution">
    <text evidence="1">The sequence shown here is derived from an EMBL/GenBank/DDBJ whole genome shotgun (WGS) entry which is preliminary data.</text>
</comment>
<dbReference type="EMBL" id="JACCCZ010000001">
    <property type="protein sequence ID" value="NYG05270.1"/>
    <property type="molecule type" value="Genomic_DNA"/>
</dbReference>